<proteinExistence type="predicted"/>
<dbReference type="Proteomes" id="UP000327118">
    <property type="component" value="Unassembled WGS sequence"/>
</dbReference>
<gene>
    <name evidence="2" type="ORF">BDV28DRAFT_114091</name>
</gene>
<reference evidence="3" key="1">
    <citation type="submission" date="2019-04" db="EMBL/GenBank/DDBJ databases">
        <title>Friends and foes A comparative genomics studyof 23 Aspergillus species from section Flavi.</title>
        <authorList>
            <consortium name="DOE Joint Genome Institute"/>
            <person name="Kjaerbolling I."/>
            <person name="Vesth T."/>
            <person name="Frisvad J.C."/>
            <person name="Nybo J.L."/>
            <person name="Theobald S."/>
            <person name="Kildgaard S."/>
            <person name="Isbrandt T."/>
            <person name="Kuo A."/>
            <person name="Sato A."/>
            <person name="Lyhne E.K."/>
            <person name="Kogle M.E."/>
            <person name="Wiebenga A."/>
            <person name="Kun R.S."/>
            <person name="Lubbers R.J."/>
            <person name="Makela M.R."/>
            <person name="Barry K."/>
            <person name="Chovatia M."/>
            <person name="Clum A."/>
            <person name="Daum C."/>
            <person name="Haridas S."/>
            <person name="He G."/>
            <person name="LaButti K."/>
            <person name="Lipzen A."/>
            <person name="Mondo S."/>
            <person name="Riley R."/>
            <person name="Salamov A."/>
            <person name="Simmons B.A."/>
            <person name="Magnuson J.K."/>
            <person name="Henrissat B."/>
            <person name="Mortensen U.H."/>
            <person name="Larsen T.O."/>
            <person name="Devries R.P."/>
            <person name="Grigoriev I.V."/>
            <person name="Machida M."/>
            <person name="Baker S.E."/>
            <person name="Andersen M.R."/>
        </authorList>
    </citation>
    <scope>NUCLEOTIDE SEQUENCE [LARGE SCALE GENOMIC DNA]</scope>
    <source>
        <strain evidence="3">CBS 553.77</strain>
    </source>
</reference>
<keyword evidence="3" id="KW-1185">Reference proteome</keyword>
<sequence>MAIRMSIGEDVCVNRRKKKLYIPSPSMPLTLSSFLFLSTTLVRFNPSQFICSTVLQASSCLHSSFLTLFLVLACGRYRPSFFSFFGQTTIVILVTQSRPRSNSLSGQSSLDKNAIVFKSRTKRALFSVLPPVKDSFARLQSDLVLRL</sequence>
<evidence type="ECO:0000313" key="3">
    <source>
        <dbReference type="Proteomes" id="UP000327118"/>
    </source>
</evidence>
<organism evidence="2 3">
    <name type="scientific">Aspergillus coremiiformis</name>
    <dbReference type="NCBI Taxonomy" id="138285"/>
    <lineage>
        <taxon>Eukaryota</taxon>
        <taxon>Fungi</taxon>
        <taxon>Dikarya</taxon>
        <taxon>Ascomycota</taxon>
        <taxon>Pezizomycotina</taxon>
        <taxon>Eurotiomycetes</taxon>
        <taxon>Eurotiomycetidae</taxon>
        <taxon>Eurotiales</taxon>
        <taxon>Aspergillaceae</taxon>
        <taxon>Aspergillus</taxon>
        <taxon>Aspergillus subgen. Circumdati</taxon>
    </lineage>
</organism>
<name>A0A5N6Z622_9EURO</name>
<feature type="transmembrane region" description="Helical" evidence="1">
    <location>
        <begin position="54"/>
        <end position="74"/>
    </location>
</feature>
<keyword evidence="1" id="KW-1133">Transmembrane helix</keyword>
<keyword evidence="1" id="KW-0472">Membrane</keyword>
<evidence type="ECO:0000313" key="2">
    <source>
        <dbReference type="EMBL" id="KAE8353131.1"/>
    </source>
</evidence>
<feature type="transmembrane region" description="Helical" evidence="1">
    <location>
        <begin position="20"/>
        <end position="42"/>
    </location>
</feature>
<dbReference type="EMBL" id="ML739107">
    <property type="protein sequence ID" value="KAE8353131.1"/>
    <property type="molecule type" value="Genomic_DNA"/>
</dbReference>
<evidence type="ECO:0000256" key="1">
    <source>
        <dbReference type="SAM" id="Phobius"/>
    </source>
</evidence>
<keyword evidence="1" id="KW-0812">Transmembrane</keyword>
<dbReference type="AlphaFoldDB" id="A0A5N6Z622"/>
<accession>A0A5N6Z622</accession>
<protein>
    <submittedName>
        <fullName evidence="2">Uncharacterized protein</fullName>
    </submittedName>
</protein>